<feature type="repeat" description="NHL" evidence="4">
    <location>
        <begin position="161"/>
        <end position="200"/>
    </location>
</feature>
<keyword evidence="6" id="KW-1185">Reference proteome</keyword>
<dbReference type="SUPFAM" id="SSF63829">
    <property type="entry name" value="Calcium-dependent phosphotriesterase"/>
    <property type="match status" value="1"/>
</dbReference>
<reference evidence="6" key="1">
    <citation type="submission" date="2018-07" db="EMBL/GenBank/DDBJ databases">
        <authorList>
            <person name="Safronova V.I."/>
            <person name="Chirak E.R."/>
            <person name="Sazanova A.L."/>
        </authorList>
    </citation>
    <scope>NUCLEOTIDE SEQUENCE [LARGE SCALE GENOMIC DNA]</scope>
    <source>
        <strain evidence="6">RCAM04685</strain>
    </source>
</reference>
<dbReference type="RefSeq" id="WP_114831702.1">
    <property type="nucleotide sequence ID" value="NZ_QQTO01000011.1"/>
</dbReference>
<proteinExistence type="predicted"/>
<evidence type="ECO:0000256" key="1">
    <source>
        <dbReference type="ARBA" id="ARBA00022729"/>
    </source>
</evidence>
<name>A0A370L077_9HYPH</name>
<dbReference type="InterPro" id="IPR011042">
    <property type="entry name" value="6-blade_b-propeller_TolB-like"/>
</dbReference>
<dbReference type="Proteomes" id="UP000255207">
    <property type="component" value="Unassembled WGS sequence"/>
</dbReference>
<evidence type="ECO:0000256" key="2">
    <source>
        <dbReference type="ARBA" id="ARBA00022737"/>
    </source>
</evidence>
<accession>A0A370L077</accession>
<dbReference type="InterPro" id="IPR001258">
    <property type="entry name" value="NHL_repeat"/>
</dbReference>
<dbReference type="PANTHER" id="PTHR10680:SF38">
    <property type="entry name" value="BLL1368 PROTEIN"/>
    <property type="match status" value="1"/>
</dbReference>
<dbReference type="PROSITE" id="PS51125">
    <property type="entry name" value="NHL"/>
    <property type="match status" value="1"/>
</dbReference>
<evidence type="ECO:0000256" key="4">
    <source>
        <dbReference type="PROSITE-ProRule" id="PRU00504"/>
    </source>
</evidence>
<dbReference type="Gene3D" id="2.120.10.30">
    <property type="entry name" value="TolB, C-terminal domain"/>
    <property type="match status" value="1"/>
</dbReference>
<evidence type="ECO:0008006" key="7">
    <source>
        <dbReference type="Google" id="ProtNLM"/>
    </source>
</evidence>
<dbReference type="Pfam" id="PF01436">
    <property type="entry name" value="NHL"/>
    <property type="match status" value="1"/>
</dbReference>
<dbReference type="OrthoDB" id="9792285at2"/>
<keyword evidence="2" id="KW-0677">Repeat</keyword>
<dbReference type="PANTHER" id="PTHR10680">
    <property type="entry name" value="PEPTIDYL-GLYCINE ALPHA-AMIDATING MONOOXYGENASE"/>
    <property type="match status" value="1"/>
</dbReference>
<dbReference type="AlphaFoldDB" id="A0A370L077"/>
<keyword evidence="1" id="KW-0732">Signal</keyword>
<protein>
    <recommendedName>
        <fullName evidence="7">Peptidylamidoglycolate lyase</fullName>
    </recommendedName>
</protein>
<sequence length="321" mass="35875">MSVIMGTGEYRYRVEEHWPRIPADIEIGDVSAVTVDKNDRVYLFNRGPNPMIVVDTAGNFIETWGQDVFKSAHGVYVGEDGYVYCTDWGDHTVRRCTPGGKVLMTLGTPDQPAPYMSGKPFNRPTHTVLSRDLKYLYVTDGYGNAKVYKYTYDGELVSSWGESGTGEGEFNLPHAICCDKQGRLYVADRENHRVQVFDGDGKFLWQINNIHRPGGLFLSEDDDPICYIGELGPFYAFNRHAPNIGPRVSIMTKEGKLLGRLIGDPPAGNDPGQFLSTHSLSLDSHGDIYVGQVGNNSWPMLFPGEPLPKDLCHIRKLVRVR</sequence>
<evidence type="ECO:0000313" key="6">
    <source>
        <dbReference type="Proteomes" id="UP000255207"/>
    </source>
</evidence>
<keyword evidence="3" id="KW-0325">Glycoprotein</keyword>
<dbReference type="EMBL" id="QQTP01000016">
    <property type="protein sequence ID" value="RDJ20664.1"/>
    <property type="molecule type" value="Genomic_DNA"/>
</dbReference>
<organism evidence="5 6">
    <name type="scientific">Bosea caraganae</name>
    <dbReference type="NCBI Taxonomy" id="2763117"/>
    <lineage>
        <taxon>Bacteria</taxon>
        <taxon>Pseudomonadati</taxon>
        <taxon>Pseudomonadota</taxon>
        <taxon>Alphaproteobacteria</taxon>
        <taxon>Hyphomicrobiales</taxon>
        <taxon>Boseaceae</taxon>
        <taxon>Bosea</taxon>
    </lineage>
</organism>
<comment type="caution">
    <text evidence="5">The sequence shown here is derived from an EMBL/GenBank/DDBJ whole genome shotgun (WGS) entry which is preliminary data.</text>
</comment>
<gene>
    <name evidence="5" type="ORF">DWE98_23250</name>
</gene>
<evidence type="ECO:0000256" key="3">
    <source>
        <dbReference type="ARBA" id="ARBA00023180"/>
    </source>
</evidence>
<dbReference type="CDD" id="cd14958">
    <property type="entry name" value="NHL_PAL_like"/>
    <property type="match status" value="1"/>
</dbReference>
<evidence type="ECO:0000313" key="5">
    <source>
        <dbReference type="EMBL" id="RDJ20664.1"/>
    </source>
</evidence>